<dbReference type="PROSITE" id="PS50164">
    <property type="entry name" value="GIY_YIG"/>
    <property type="match status" value="1"/>
</dbReference>
<comment type="caution">
    <text evidence="2">The sequence shown here is derived from an EMBL/GenBank/DDBJ whole genome shotgun (WGS) entry which is preliminary data.</text>
</comment>
<sequence length="151" mass="17388">MPHRHNLGRSEKYHALPRTLYALLFDDGGCYIGQSSNPQQREKQHRSPKGGWHRPFRFHALEVVTATRAEAEAYEQAWRVKASREGWRIYAKPPGIVVNPHRRATPHVRWLAHQRRWQLGTPVKAPSECVGWWPWVVAGTSVLLLARCITG</sequence>
<evidence type="ECO:0000259" key="1">
    <source>
        <dbReference type="PROSITE" id="PS50164"/>
    </source>
</evidence>
<dbReference type="Pfam" id="PF01541">
    <property type="entry name" value="GIY-YIG"/>
    <property type="match status" value="1"/>
</dbReference>
<name>A0A2R3Q2D7_STEMA</name>
<protein>
    <submittedName>
        <fullName evidence="2">GIY-YIG nuclease family protein</fullName>
    </submittedName>
</protein>
<organism evidence="2 3">
    <name type="scientific">Stenotrophomonas maltophilia</name>
    <name type="common">Pseudomonas maltophilia</name>
    <name type="synonym">Xanthomonas maltophilia</name>
    <dbReference type="NCBI Taxonomy" id="40324"/>
    <lineage>
        <taxon>Bacteria</taxon>
        <taxon>Pseudomonadati</taxon>
        <taxon>Pseudomonadota</taxon>
        <taxon>Gammaproteobacteria</taxon>
        <taxon>Lysobacterales</taxon>
        <taxon>Lysobacteraceae</taxon>
        <taxon>Stenotrophomonas</taxon>
        <taxon>Stenotrophomonas maltophilia group</taxon>
    </lineage>
</organism>
<dbReference type="AlphaFoldDB" id="A0A2R3Q2D7"/>
<reference evidence="2" key="1">
    <citation type="submission" date="2020-11" db="EMBL/GenBank/DDBJ databases">
        <title>Enhanced detection system for hospital associated transmission using whole genome sequencing surveillance.</title>
        <authorList>
            <person name="Harrison L.H."/>
            <person name="Van Tyne D."/>
            <person name="Marsh J.W."/>
            <person name="Griffith M.P."/>
            <person name="Snyder D.J."/>
            <person name="Cooper V.S."/>
            <person name="Mustapha M."/>
        </authorList>
    </citation>
    <scope>NUCLEOTIDE SEQUENCE</scope>
    <source>
        <strain evidence="2">STEN00053</strain>
    </source>
</reference>
<gene>
    <name evidence="2" type="ORF">I5V89_13240</name>
</gene>
<dbReference type="Proteomes" id="UP000634179">
    <property type="component" value="Unassembled WGS sequence"/>
</dbReference>
<accession>A0A2R3Q2D7</accession>
<dbReference type="Gene3D" id="3.40.1440.10">
    <property type="entry name" value="GIY-YIG endonuclease"/>
    <property type="match status" value="1"/>
</dbReference>
<dbReference type="RefSeq" id="WP_006375340.1">
    <property type="nucleotide sequence ID" value="NZ_CP027562.1"/>
</dbReference>
<evidence type="ECO:0000313" key="2">
    <source>
        <dbReference type="EMBL" id="MBH1790836.1"/>
    </source>
</evidence>
<dbReference type="CDD" id="cd00719">
    <property type="entry name" value="GIY-YIG_SF"/>
    <property type="match status" value="1"/>
</dbReference>
<dbReference type="InterPro" id="IPR000305">
    <property type="entry name" value="GIY-YIG_endonuc"/>
</dbReference>
<dbReference type="InterPro" id="IPR035901">
    <property type="entry name" value="GIY-YIG_endonuc_sf"/>
</dbReference>
<feature type="domain" description="GIY-YIG" evidence="1">
    <location>
        <begin position="16"/>
        <end position="89"/>
    </location>
</feature>
<dbReference type="EMBL" id="JADUOV010000008">
    <property type="protein sequence ID" value="MBH1790836.1"/>
    <property type="molecule type" value="Genomic_DNA"/>
</dbReference>
<evidence type="ECO:0000313" key="3">
    <source>
        <dbReference type="Proteomes" id="UP000634179"/>
    </source>
</evidence>
<proteinExistence type="predicted"/>